<dbReference type="OrthoDB" id="5476445at2"/>
<dbReference type="GO" id="GO:0017148">
    <property type="term" value="P:negative regulation of translation"/>
    <property type="evidence" value="ECO:0007669"/>
    <property type="project" value="UniProtKB-KW"/>
</dbReference>
<dbReference type="GO" id="GO:0004674">
    <property type="term" value="F:protein serine/threonine kinase activity"/>
    <property type="evidence" value="ECO:0007669"/>
    <property type="project" value="UniProtKB-KW"/>
</dbReference>
<dbReference type="InterPro" id="IPR000719">
    <property type="entry name" value="Prot_kinase_dom"/>
</dbReference>
<comment type="catalytic activity">
    <reaction evidence="9">
        <text>L-threonyl-[protein] + ATP = O-phospho-L-threonyl-[protein] + ADP + H(+)</text>
        <dbReference type="Rhea" id="RHEA:46608"/>
        <dbReference type="Rhea" id="RHEA-COMP:11060"/>
        <dbReference type="Rhea" id="RHEA-COMP:11605"/>
        <dbReference type="ChEBI" id="CHEBI:15378"/>
        <dbReference type="ChEBI" id="CHEBI:30013"/>
        <dbReference type="ChEBI" id="CHEBI:30616"/>
        <dbReference type="ChEBI" id="CHEBI:61977"/>
        <dbReference type="ChEBI" id="CHEBI:456216"/>
        <dbReference type="EC" id="2.7.11.1"/>
    </reaction>
    <physiologicalReaction direction="left-to-right" evidence="9">
        <dbReference type="Rhea" id="RHEA:46609"/>
    </physiologicalReaction>
</comment>
<dbReference type="Gene3D" id="1.10.510.10">
    <property type="entry name" value="Transferase(Phosphotransferase) domain 1"/>
    <property type="match status" value="1"/>
</dbReference>
<feature type="region of interest" description="Disordered" evidence="11">
    <location>
        <begin position="1"/>
        <end position="41"/>
    </location>
</feature>
<keyword evidence="7" id="KW-0652">Protein synthesis inhibitor</keyword>
<feature type="domain" description="Protein kinase" evidence="12">
    <location>
        <begin position="55"/>
        <end position="348"/>
    </location>
</feature>
<dbReference type="InterPro" id="IPR011009">
    <property type="entry name" value="Kinase-like_dom_sf"/>
</dbReference>
<evidence type="ECO:0000313" key="13">
    <source>
        <dbReference type="EMBL" id="TWU09834.1"/>
    </source>
</evidence>
<evidence type="ECO:0000256" key="9">
    <source>
        <dbReference type="ARBA" id="ARBA00048659"/>
    </source>
</evidence>
<evidence type="ECO:0000256" key="5">
    <source>
        <dbReference type="ARBA" id="ARBA00022777"/>
    </source>
</evidence>
<keyword evidence="3 13" id="KW-0808">Transferase</keyword>
<comment type="similarity">
    <text evidence="8">Belongs to the protein kinase superfamily. Ser/Thr protein kinase family. GCN2 subfamily.</text>
</comment>
<dbReference type="InterPro" id="IPR011990">
    <property type="entry name" value="TPR-like_helical_dom_sf"/>
</dbReference>
<keyword evidence="5 13" id="KW-0418">Kinase</keyword>
<feature type="compositionally biased region" description="Basic and acidic residues" evidence="11">
    <location>
        <begin position="279"/>
        <end position="294"/>
    </location>
</feature>
<reference evidence="13 14" key="1">
    <citation type="journal article" date="2020" name="Antonie Van Leeuwenhoek">
        <title>Rhodopirellula heiligendammensis sp. nov., Rhodopirellula pilleata sp. nov., and Rhodopirellula solitaria sp. nov. isolated from natural or artificial marine surfaces in Northern Germany and California, USA, and emended description of the genus Rhodopirellula.</title>
        <authorList>
            <person name="Kallscheuer N."/>
            <person name="Wiegand S."/>
            <person name="Jogler M."/>
            <person name="Boedeker C."/>
            <person name="Peeters S.H."/>
            <person name="Rast P."/>
            <person name="Heuer A."/>
            <person name="Jetten M.S.M."/>
            <person name="Rohde M."/>
            <person name="Jogler C."/>
        </authorList>
    </citation>
    <scope>NUCLEOTIDE SEQUENCE [LARGE SCALE GENOMIC DNA]</scope>
    <source>
        <strain evidence="13 14">Poly21</strain>
    </source>
</reference>
<evidence type="ECO:0000256" key="4">
    <source>
        <dbReference type="ARBA" id="ARBA00022741"/>
    </source>
</evidence>
<sequence>MAQWDDYSGDDWMRPSSSQETQKSKNDGAHATRGHAQRPRLKNSPWKIGQIVAGFELLRAIDCGSHGWVYEARETETGKTVALKLIPTIDPADAVRSKTGFRRMCKLRHPGLVRLYRILQDDDALAFSMELIEGDNLVQVLRRWKSLPLHESCERLLEMLRQVGAGLNWIHAQQLVHRDIKPTNLMMTNDGNRFVIVDCDLAGEFEAESDPQNIRSYLIWTPMYVAPEVLFRQSYCPASDIFSLGMVALEALRMFSSAQRRRDRDALENSPIHPGDAATTDHEDDMIPRDERSSQSDREYIISAMVGLHSDIPECLLECVHEMLSPEVPDRPTAMAVSRVGRESTPLVAISTQSHASTRAERITKVARAEQLIEFRRWCHLILGGQVKRLHVDGTSGIGKSTFLQLAIDELRSQSWPLVFVARCQRFEQIPLQAFSQIADEIVIRYRRGGFEKIKVDSVSESILQRVLPGLGEILEVDWSQPPIVTSDKRTGGLEAAIKVCNQLREVGPVFFVIDDVQWADRDTLRTLDHFQSSASSRMGPPLYQGLGLITVSRAGGDRQQFPPDANITIEPLTSEVTSQAIRSEAKLQGIELDDARLEALNEQIEGQPYRLEAYLSELSPSGLLHDCLTRKPQASSHNHSAATSQLDAPSIEDVWQHRSDQLSPSVKALLNIIVVAGRQITFDQLCSIENNSALLETQLDELVENRLIVRDGFNEQFIRVWHDRLAIQLRSAIPTEQRQRLHRLWAECLVNVPLSAGRIAEHYEQAGDIPEFVKWANQAAMQAQQVYAHLEAARWHRSVASYSSGVDRIDALRSSAESLQRSGRLYEAAQTYQELAELLSGQAKLDTELEQVQCFIRSGRFAHAVDRLDPLLARLKLPRRKQAWATKLSIAWQLTRQAIFTSARDLDDSYAPPQRPELLGNQIAVCGALVRPLSMLDNWLAAELNVFNRGLVRQFGSRGEQIELIIGTCVFDSYRPGRKRIAAAHTLSHLQETLSENDPPGYHGDVQCGLAWANGMSGQFQQATQHILQARKCYADSELHHGFELAHTSCLEAACYFQMGNLTALADMVEDMQAEGATMNDCFVLAMGSLGYSSVAFLMRNDLESLRDRNSQLLPSLQDIGEDAFGMGMQFESLLRAIYQNQPRQTERVLAQIAQQCDRSVLYRNQLMKTLIAELSAIATLSLLSHPSSHTKKNFRKLIKLLRRQRLDAADLKANLIEGLAMARYPEVFSGDRGQILEQAKTRLTRAAESAAAQQLTPHALAARDELALLAGDTAPSHLDVFLTNEGVVSVADFARLYRGARN</sequence>
<dbReference type="InterPro" id="IPR050339">
    <property type="entry name" value="CC_SR_Kinase"/>
</dbReference>
<evidence type="ECO:0000259" key="12">
    <source>
        <dbReference type="PROSITE" id="PS50011"/>
    </source>
</evidence>
<feature type="compositionally biased region" description="Basic residues" evidence="11">
    <location>
        <begin position="32"/>
        <end position="41"/>
    </location>
</feature>
<organism evidence="13 14">
    <name type="scientific">Allorhodopirellula heiligendammensis</name>
    <dbReference type="NCBI Taxonomy" id="2714739"/>
    <lineage>
        <taxon>Bacteria</taxon>
        <taxon>Pseudomonadati</taxon>
        <taxon>Planctomycetota</taxon>
        <taxon>Planctomycetia</taxon>
        <taxon>Pirellulales</taxon>
        <taxon>Pirellulaceae</taxon>
        <taxon>Allorhodopirellula</taxon>
    </lineage>
</organism>
<keyword evidence="2" id="KW-0723">Serine/threonine-protein kinase</keyword>
<evidence type="ECO:0000256" key="1">
    <source>
        <dbReference type="ARBA" id="ARBA00012513"/>
    </source>
</evidence>
<evidence type="ECO:0000256" key="3">
    <source>
        <dbReference type="ARBA" id="ARBA00022679"/>
    </source>
</evidence>
<accession>A0A5C6BHA4</accession>
<proteinExistence type="inferred from homology"/>
<keyword evidence="4" id="KW-0547">Nucleotide-binding</keyword>
<evidence type="ECO:0000313" key="14">
    <source>
        <dbReference type="Proteomes" id="UP000319908"/>
    </source>
</evidence>
<dbReference type="PANTHER" id="PTHR11042:SF160">
    <property type="entry name" value="EUKARYOTIC TRANSLATION INITIATION FACTOR 2-ALPHA KINASE 1"/>
    <property type="match status" value="1"/>
</dbReference>
<protein>
    <recommendedName>
        <fullName evidence="1">non-specific serine/threonine protein kinase</fullName>
        <ecNumber evidence="1">2.7.11.1</ecNumber>
    </recommendedName>
</protein>
<evidence type="ECO:0000256" key="8">
    <source>
        <dbReference type="ARBA" id="ARBA00037982"/>
    </source>
</evidence>
<dbReference type="InterPro" id="IPR008271">
    <property type="entry name" value="Ser/Thr_kinase_AS"/>
</dbReference>
<dbReference type="Pfam" id="PF00069">
    <property type="entry name" value="Pkinase"/>
    <property type="match status" value="1"/>
</dbReference>
<comment type="catalytic activity">
    <reaction evidence="10">
        <text>L-seryl-[protein] + ATP = O-phospho-L-seryl-[protein] + ADP + H(+)</text>
        <dbReference type="Rhea" id="RHEA:17989"/>
        <dbReference type="Rhea" id="RHEA-COMP:9863"/>
        <dbReference type="Rhea" id="RHEA-COMP:11604"/>
        <dbReference type="ChEBI" id="CHEBI:15378"/>
        <dbReference type="ChEBI" id="CHEBI:29999"/>
        <dbReference type="ChEBI" id="CHEBI:30616"/>
        <dbReference type="ChEBI" id="CHEBI:83421"/>
        <dbReference type="ChEBI" id="CHEBI:456216"/>
        <dbReference type="EC" id="2.7.11.1"/>
    </reaction>
    <physiologicalReaction direction="left-to-right" evidence="10">
        <dbReference type="Rhea" id="RHEA:17990"/>
    </physiologicalReaction>
</comment>
<dbReference type="PROSITE" id="PS00108">
    <property type="entry name" value="PROTEIN_KINASE_ST"/>
    <property type="match status" value="1"/>
</dbReference>
<dbReference type="PANTHER" id="PTHR11042">
    <property type="entry name" value="EUKARYOTIC TRANSLATION INITIATION FACTOR 2-ALPHA KINASE EIF2-ALPHA KINASE -RELATED"/>
    <property type="match status" value="1"/>
</dbReference>
<dbReference type="Proteomes" id="UP000319908">
    <property type="component" value="Unassembled WGS sequence"/>
</dbReference>
<evidence type="ECO:0000256" key="7">
    <source>
        <dbReference type="ARBA" id="ARBA00023193"/>
    </source>
</evidence>
<dbReference type="GO" id="GO:0106310">
    <property type="term" value="F:protein serine kinase activity"/>
    <property type="evidence" value="ECO:0007669"/>
    <property type="project" value="RHEA"/>
</dbReference>
<evidence type="ECO:0000256" key="6">
    <source>
        <dbReference type="ARBA" id="ARBA00022840"/>
    </source>
</evidence>
<dbReference type="SMART" id="SM00220">
    <property type="entry name" value="S_TKc"/>
    <property type="match status" value="1"/>
</dbReference>
<dbReference type="PROSITE" id="PS50011">
    <property type="entry name" value="PROTEIN_KINASE_DOM"/>
    <property type="match status" value="1"/>
</dbReference>
<keyword evidence="6" id="KW-0067">ATP-binding</keyword>
<comment type="caution">
    <text evidence="13">The sequence shown here is derived from an EMBL/GenBank/DDBJ whole genome shotgun (WGS) entry which is preliminary data.</text>
</comment>
<dbReference type="Pfam" id="PF13191">
    <property type="entry name" value="AAA_16"/>
    <property type="match status" value="1"/>
</dbReference>
<evidence type="ECO:0000256" key="11">
    <source>
        <dbReference type="SAM" id="MobiDB-lite"/>
    </source>
</evidence>
<gene>
    <name evidence="13" type="primary">pknA_2</name>
    <name evidence="13" type="ORF">Poly21_53800</name>
</gene>
<dbReference type="InterPro" id="IPR041664">
    <property type="entry name" value="AAA_16"/>
</dbReference>
<dbReference type="GO" id="GO:0006950">
    <property type="term" value="P:response to stress"/>
    <property type="evidence" value="ECO:0007669"/>
    <property type="project" value="UniProtKB-ARBA"/>
</dbReference>
<dbReference type="Gene3D" id="1.25.40.10">
    <property type="entry name" value="Tetratricopeptide repeat domain"/>
    <property type="match status" value="1"/>
</dbReference>
<dbReference type="CDD" id="cd14014">
    <property type="entry name" value="STKc_PknB_like"/>
    <property type="match status" value="1"/>
</dbReference>
<dbReference type="InterPro" id="IPR027417">
    <property type="entry name" value="P-loop_NTPase"/>
</dbReference>
<dbReference type="EC" id="2.7.11.1" evidence="1"/>
<evidence type="ECO:0000256" key="10">
    <source>
        <dbReference type="ARBA" id="ARBA00048977"/>
    </source>
</evidence>
<dbReference type="RefSeq" id="WP_146409874.1">
    <property type="nucleotide sequence ID" value="NZ_SJPU01000006.1"/>
</dbReference>
<keyword evidence="14" id="KW-1185">Reference proteome</keyword>
<feature type="region of interest" description="Disordered" evidence="11">
    <location>
        <begin position="263"/>
        <end position="294"/>
    </location>
</feature>
<dbReference type="GO" id="GO:0006796">
    <property type="term" value="P:phosphate-containing compound metabolic process"/>
    <property type="evidence" value="ECO:0007669"/>
    <property type="project" value="UniProtKB-ARBA"/>
</dbReference>
<evidence type="ECO:0000256" key="2">
    <source>
        <dbReference type="ARBA" id="ARBA00022527"/>
    </source>
</evidence>
<dbReference type="GO" id="GO:0005737">
    <property type="term" value="C:cytoplasm"/>
    <property type="evidence" value="ECO:0007669"/>
    <property type="project" value="TreeGrafter"/>
</dbReference>
<dbReference type="GO" id="GO:0005524">
    <property type="term" value="F:ATP binding"/>
    <property type="evidence" value="ECO:0007669"/>
    <property type="project" value="UniProtKB-KW"/>
</dbReference>
<dbReference type="SUPFAM" id="SSF52540">
    <property type="entry name" value="P-loop containing nucleoside triphosphate hydrolases"/>
    <property type="match status" value="1"/>
</dbReference>
<dbReference type="SUPFAM" id="SSF56112">
    <property type="entry name" value="Protein kinase-like (PK-like)"/>
    <property type="match status" value="1"/>
</dbReference>
<dbReference type="SUPFAM" id="SSF48452">
    <property type="entry name" value="TPR-like"/>
    <property type="match status" value="1"/>
</dbReference>
<name>A0A5C6BHA4_9BACT</name>
<dbReference type="EMBL" id="SJPU01000006">
    <property type="protein sequence ID" value="TWU09834.1"/>
    <property type="molecule type" value="Genomic_DNA"/>
</dbReference>